<gene>
    <name evidence="2" type="ORF">HYH03_012636</name>
</gene>
<keyword evidence="3" id="KW-1185">Reference proteome</keyword>
<feature type="region of interest" description="Disordered" evidence="1">
    <location>
        <begin position="18"/>
        <end position="100"/>
    </location>
</feature>
<reference evidence="2" key="1">
    <citation type="journal article" date="2020" name="bioRxiv">
        <title>Comparative genomics of Chlamydomonas.</title>
        <authorList>
            <person name="Craig R.J."/>
            <person name="Hasan A.R."/>
            <person name="Ness R.W."/>
            <person name="Keightley P.D."/>
        </authorList>
    </citation>
    <scope>NUCLEOTIDE SEQUENCE</scope>
    <source>
        <strain evidence="2">CCAP 11/70</strain>
    </source>
</reference>
<organism evidence="2 3">
    <name type="scientific">Edaphochlamys debaryana</name>
    <dbReference type="NCBI Taxonomy" id="47281"/>
    <lineage>
        <taxon>Eukaryota</taxon>
        <taxon>Viridiplantae</taxon>
        <taxon>Chlorophyta</taxon>
        <taxon>core chlorophytes</taxon>
        <taxon>Chlorophyceae</taxon>
        <taxon>CS clade</taxon>
        <taxon>Chlamydomonadales</taxon>
        <taxon>Chlamydomonadales incertae sedis</taxon>
        <taxon>Edaphochlamys</taxon>
    </lineage>
</organism>
<evidence type="ECO:0000313" key="3">
    <source>
        <dbReference type="Proteomes" id="UP000612055"/>
    </source>
</evidence>
<name>A0A835XRD6_9CHLO</name>
<accession>A0A835XRD6</accession>
<comment type="caution">
    <text evidence="2">The sequence shown here is derived from an EMBL/GenBank/DDBJ whole genome shotgun (WGS) entry which is preliminary data.</text>
</comment>
<evidence type="ECO:0000313" key="2">
    <source>
        <dbReference type="EMBL" id="KAG2488838.1"/>
    </source>
</evidence>
<proteinExistence type="predicted"/>
<dbReference type="Proteomes" id="UP000612055">
    <property type="component" value="Unassembled WGS sequence"/>
</dbReference>
<protein>
    <submittedName>
        <fullName evidence="2">Uncharacterized protein</fullName>
    </submittedName>
</protein>
<dbReference type="AlphaFoldDB" id="A0A835XRD6"/>
<dbReference type="EMBL" id="JAEHOE010000079">
    <property type="protein sequence ID" value="KAG2488838.1"/>
    <property type="molecule type" value="Genomic_DNA"/>
</dbReference>
<evidence type="ECO:0000256" key="1">
    <source>
        <dbReference type="SAM" id="MobiDB-lite"/>
    </source>
</evidence>
<sequence length="188" mass="19410">MIPDRTVSYISVEAHSRLAQAEDDLTPKSLATSLAPATPDALPSAHPLRASMAPLPLNQPRTPLPAALTPLMRQGHPKRPRDPDSAEPLPASPHRSVPSQVVRPAQFPDGKYLGKPIPILTPAQYSTLQLNPARAASVLHAFKAAAAAAHVASAVAADAGAPAAKRLRSGRGAAVSTVAAVAPQRALA</sequence>